<sequence>MNALMNDIQVCSVTQKHLRPLNRQNRGIKESCESPFITHPSLTQPYRSPFGKNGLAFLTPAVYSIDHSELQVLLASTCKSDLSTLAMDLSSIKWSPLLAMAYVLGISILHSGKLSLPHILKLKAEMFVETVDSNDWHYTWNQSLVEGTDKPPRYVISQNFTNVDYPDEYYPTCVYVDYDQDAGDGVTLDFCAWGSGFIEFEYHFVKRAPGCAPKNKNGYIVQIKPYAFDGLGPDRDYCFSAVKEARVRPTIQKCNSSDEKQLFFVNVPFKPRKPWM</sequence>
<gene>
    <name evidence="1" type="ORF">AXG93_93s1010</name>
</gene>
<proteinExistence type="predicted"/>
<dbReference type="AlphaFoldDB" id="A0A176WTU1"/>
<name>A0A176WTU1_MARPO</name>
<organism evidence="1 2">
    <name type="scientific">Marchantia polymorpha subsp. ruderalis</name>
    <dbReference type="NCBI Taxonomy" id="1480154"/>
    <lineage>
        <taxon>Eukaryota</taxon>
        <taxon>Viridiplantae</taxon>
        <taxon>Streptophyta</taxon>
        <taxon>Embryophyta</taxon>
        <taxon>Marchantiophyta</taxon>
        <taxon>Marchantiopsida</taxon>
        <taxon>Marchantiidae</taxon>
        <taxon>Marchantiales</taxon>
        <taxon>Marchantiaceae</taxon>
        <taxon>Marchantia</taxon>
    </lineage>
</organism>
<dbReference type="EMBL" id="LVLJ01000012">
    <property type="protein sequence ID" value="OAE35963.1"/>
    <property type="molecule type" value="Genomic_DNA"/>
</dbReference>
<evidence type="ECO:0000313" key="1">
    <source>
        <dbReference type="EMBL" id="OAE35963.1"/>
    </source>
</evidence>
<keyword evidence="2" id="KW-1185">Reference proteome</keyword>
<comment type="caution">
    <text evidence="1">The sequence shown here is derived from an EMBL/GenBank/DDBJ whole genome shotgun (WGS) entry which is preliminary data.</text>
</comment>
<protein>
    <submittedName>
        <fullName evidence="1">Uncharacterized protein</fullName>
    </submittedName>
</protein>
<dbReference type="Proteomes" id="UP000077202">
    <property type="component" value="Unassembled WGS sequence"/>
</dbReference>
<accession>A0A176WTU1</accession>
<evidence type="ECO:0000313" key="2">
    <source>
        <dbReference type="Proteomes" id="UP000077202"/>
    </source>
</evidence>
<reference evidence="1" key="1">
    <citation type="submission" date="2016-03" db="EMBL/GenBank/DDBJ databases">
        <title>Mechanisms controlling the formation of the plant cell surface in tip-growing cells are functionally conserved among land plants.</title>
        <authorList>
            <person name="Honkanen S."/>
            <person name="Jones V.A."/>
            <person name="Morieri G."/>
            <person name="Champion C."/>
            <person name="Hetherington A.J."/>
            <person name="Kelly S."/>
            <person name="Saint-Marcoux D."/>
            <person name="Proust H."/>
            <person name="Prescott H."/>
            <person name="Dolan L."/>
        </authorList>
    </citation>
    <scope>NUCLEOTIDE SEQUENCE [LARGE SCALE GENOMIC DNA]</scope>
    <source>
        <tissue evidence="1">Whole gametophyte</tissue>
    </source>
</reference>